<dbReference type="GO" id="GO:0008116">
    <property type="term" value="F:prostaglandin-I synthase activity"/>
    <property type="evidence" value="ECO:0007669"/>
    <property type="project" value="UniProtKB-EC"/>
</dbReference>
<evidence type="ECO:0000256" key="30">
    <source>
        <dbReference type="SAM" id="SignalP"/>
    </source>
</evidence>
<dbReference type="PANTHER" id="PTHR24306:SF4">
    <property type="entry name" value="PROSTACYCLIN SYNTHASE"/>
    <property type="match status" value="1"/>
</dbReference>
<name>A0A8C9V7U9_SCLFO</name>
<dbReference type="GO" id="GO:0005789">
    <property type="term" value="C:endoplasmic reticulum membrane"/>
    <property type="evidence" value="ECO:0007669"/>
    <property type="project" value="UniProtKB-SubCell"/>
</dbReference>
<dbReference type="AlphaFoldDB" id="A0A8C9V7U9"/>
<keyword evidence="20 27" id="KW-0472">Membrane</keyword>
<keyword evidence="17" id="KW-1133">Transmembrane helix</keyword>
<gene>
    <name evidence="31" type="primary">PTGIS</name>
    <name evidence="31" type="synonym">ptgis</name>
</gene>
<dbReference type="InterPro" id="IPR036396">
    <property type="entry name" value="Cyt_P450_sf"/>
</dbReference>
<dbReference type="GO" id="GO:0106256">
    <property type="term" value="F:hydroperoxy icosatetraenoate dehydratase activity"/>
    <property type="evidence" value="ECO:0007669"/>
    <property type="project" value="UniProtKB-EC"/>
</dbReference>
<evidence type="ECO:0000256" key="26">
    <source>
        <dbReference type="ARBA" id="ARBA00045141"/>
    </source>
</evidence>
<dbReference type="PRINTS" id="PR00465">
    <property type="entry name" value="EP450IV"/>
</dbReference>
<keyword evidence="15 27" id="KW-0256">Endoplasmic reticulum</keyword>
<comment type="subcellular location">
    <subcellularLocation>
        <location evidence="4">Endoplasmic reticulum membrane</location>
        <topology evidence="4">Single-pass membrane protein</topology>
    </subcellularLocation>
</comment>
<dbReference type="GO" id="GO:0004497">
    <property type="term" value="F:monooxygenase activity"/>
    <property type="evidence" value="ECO:0007669"/>
    <property type="project" value="InterPro"/>
</dbReference>
<evidence type="ECO:0000256" key="17">
    <source>
        <dbReference type="ARBA" id="ARBA00022989"/>
    </source>
</evidence>
<evidence type="ECO:0000256" key="12">
    <source>
        <dbReference type="ARBA" id="ARBA00022617"/>
    </source>
</evidence>
<evidence type="ECO:0000256" key="22">
    <source>
        <dbReference type="ARBA" id="ARBA00023235"/>
    </source>
</evidence>
<evidence type="ECO:0000256" key="3">
    <source>
        <dbReference type="ARBA" id="ARBA00001971"/>
    </source>
</evidence>
<keyword evidence="12 27" id="KW-0349">Heme</keyword>
<keyword evidence="10" id="KW-0444">Lipid biosynthesis</keyword>
<evidence type="ECO:0000313" key="32">
    <source>
        <dbReference type="Proteomes" id="UP000694397"/>
    </source>
</evidence>
<comment type="catalytic activity">
    <reaction evidence="2">
        <text>a hydroperoxyeicosatetraenoate = an oxoeicosatetraenoate + H2O</text>
        <dbReference type="Rhea" id="RHEA:55556"/>
        <dbReference type="ChEBI" id="CHEBI:15377"/>
        <dbReference type="ChEBI" id="CHEBI:59720"/>
        <dbReference type="ChEBI" id="CHEBI:131859"/>
        <dbReference type="EC" id="4.2.1.152"/>
    </reaction>
    <physiologicalReaction direction="left-to-right" evidence="2">
        <dbReference type="Rhea" id="RHEA:55557"/>
    </physiologicalReaction>
</comment>
<reference evidence="31" key="2">
    <citation type="submission" date="2025-08" db="UniProtKB">
        <authorList>
            <consortium name="Ensembl"/>
        </authorList>
    </citation>
    <scope>IDENTIFICATION</scope>
</reference>
<keyword evidence="9" id="KW-0644">Prostaglandin metabolism</keyword>
<accession>A0A8C9V7U9</accession>
<evidence type="ECO:0000256" key="27">
    <source>
        <dbReference type="PIRNR" id="PIRNR000047"/>
    </source>
</evidence>
<dbReference type="GeneID" id="108939002"/>
<dbReference type="CTD" id="5740"/>
<evidence type="ECO:0000313" key="31">
    <source>
        <dbReference type="Ensembl" id="ENSSFOP00015033750.2"/>
    </source>
</evidence>
<keyword evidence="11" id="KW-0643">Prostaglandin biosynthesis</keyword>
<reference evidence="31" key="3">
    <citation type="submission" date="2025-09" db="UniProtKB">
        <authorList>
            <consortium name="Ensembl"/>
        </authorList>
    </citation>
    <scope>IDENTIFICATION</scope>
</reference>
<evidence type="ECO:0000256" key="4">
    <source>
        <dbReference type="ARBA" id="ARBA00004389"/>
    </source>
</evidence>
<dbReference type="EC" id="4.2.1.152" evidence="7"/>
<evidence type="ECO:0000256" key="24">
    <source>
        <dbReference type="ARBA" id="ARBA00031205"/>
    </source>
</evidence>
<feature type="binding site" evidence="29">
    <location>
        <position position="278"/>
    </location>
    <ligand>
        <name>substrate</name>
    </ligand>
</feature>
<keyword evidence="23" id="KW-0456">Lyase</keyword>
<evidence type="ECO:0000256" key="29">
    <source>
        <dbReference type="PIRSR" id="PIRSR000047-2"/>
    </source>
</evidence>
<keyword evidence="21" id="KW-0275">Fatty acid biosynthesis</keyword>
<evidence type="ECO:0000256" key="2">
    <source>
        <dbReference type="ARBA" id="ARBA00001719"/>
    </source>
</evidence>
<dbReference type="Pfam" id="PF00067">
    <property type="entry name" value="p450"/>
    <property type="match status" value="1"/>
</dbReference>
<dbReference type="PANTHER" id="PTHR24306">
    <property type="match status" value="1"/>
</dbReference>
<evidence type="ECO:0000256" key="7">
    <source>
        <dbReference type="ARBA" id="ARBA00013084"/>
    </source>
</evidence>
<keyword evidence="18 27" id="KW-0408">Iron</keyword>
<evidence type="ECO:0000256" key="14">
    <source>
        <dbReference type="ARBA" id="ARBA00022723"/>
    </source>
</evidence>
<dbReference type="KEGG" id="sfm:108939002"/>
<dbReference type="GO" id="GO:0001516">
    <property type="term" value="P:prostaglandin biosynthetic process"/>
    <property type="evidence" value="ECO:0007669"/>
    <property type="project" value="UniProtKB-KW"/>
</dbReference>
<dbReference type="Ensembl" id="ENSSFOT00015034128.2">
    <property type="protein sequence ID" value="ENSSFOP00015033750.2"/>
    <property type="gene ID" value="ENSSFOG00015021545.2"/>
</dbReference>
<feature type="signal peptide" evidence="30">
    <location>
        <begin position="1"/>
        <end position="22"/>
    </location>
</feature>
<dbReference type="InterPro" id="IPR024204">
    <property type="entry name" value="Cyt_P450_CYP7A1-type"/>
</dbReference>
<evidence type="ECO:0000256" key="1">
    <source>
        <dbReference type="ARBA" id="ARBA00000463"/>
    </source>
</evidence>
<evidence type="ECO:0000256" key="8">
    <source>
        <dbReference type="ARBA" id="ARBA00017409"/>
    </source>
</evidence>
<feature type="binding site" description="axial binding residue" evidence="28">
    <location>
        <position position="428"/>
    </location>
    <ligand>
        <name>heme</name>
        <dbReference type="ChEBI" id="CHEBI:30413"/>
    </ligand>
    <ligandPart>
        <name>Fe</name>
        <dbReference type="ChEBI" id="CHEBI:18248"/>
    </ligandPart>
</feature>
<evidence type="ECO:0000256" key="9">
    <source>
        <dbReference type="ARBA" id="ARBA00022501"/>
    </source>
</evidence>
<proteinExistence type="inferred from homology"/>
<feature type="binding site" evidence="29">
    <location>
        <position position="104"/>
    </location>
    <ligand>
        <name>substrate</name>
    </ligand>
</feature>
<evidence type="ECO:0000256" key="15">
    <source>
        <dbReference type="ARBA" id="ARBA00022824"/>
    </source>
</evidence>
<keyword evidence="30" id="KW-0732">Signal</keyword>
<evidence type="ECO:0000256" key="5">
    <source>
        <dbReference type="ARBA" id="ARBA00010617"/>
    </source>
</evidence>
<dbReference type="InterPro" id="IPR002403">
    <property type="entry name" value="Cyt_P450_E_grp-IV"/>
</dbReference>
<comment type="function">
    <text evidence="26">Catalyzes the biosynthesis and metabolism of eicosanoids. Catalyzes the isomerization of prostaglandin H2 to prostacyclin (= prostaglandin I2), a potent mediator of vasodilation and inhibitor of platelet aggregation. Additionally, displays dehydratase activity, toward hydroperoxyeicosatetraenoates (HPETEs), especially toward (15S)-hydroperoxy-(5Z,8Z,11Z,13E)-eicosatetraenoate (15(S)-HPETE).</text>
</comment>
<keyword evidence="14 27" id="KW-0479">Metal-binding</keyword>
<protein>
    <recommendedName>
        <fullName evidence="8">Prostacyclin synthase</fullName>
        <ecNumber evidence="7">4.2.1.152</ecNumber>
        <ecNumber evidence="6">5.3.99.4</ecNumber>
    </recommendedName>
    <alternativeName>
        <fullName evidence="25">Hydroperoxy icosatetraenoate dehydratase</fullName>
    </alternativeName>
    <alternativeName>
        <fullName evidence="24">Prostaglandin I2 synthase</fullName>
    </alternativeName>
</protein>
<evidence type="ECO:0000256" key="21">
    <source>
        <dbReference type="ARBA" id="ARBA00023160"/>
    </source>
</evidence>
<evidence type="ECO:0000256" key="6">
    <source>
        <dbReference type="ARBA" id="ARBA00012204"/>
    </source>
</evidence>
<dbReference type="GO" id="GO:0020037">
    <property type="term" value="F:heme binding"/>
    <property type="evidence" value="ECO:0007669"/>
    <property type="project" value="Ensembl"/>
</dbReference>
<dbReference type="PIRSF" id="PIRSF000047">
    <property type="entry name" value="Cytochrome_CYPVIIA1"/>
    <property type="match status" value="1"/>
</dbReference>
<dbReference type="GO" id="GO:0005506">
    <property type="term" value="F:iron ion binding"/>
    <property type="evidence" value="ECO:0007669"/>
    <property type="project" value="InterPro"/>
</dbReference>
<evidence type="ECO:0000256" key="13">
    <source>
        <dbReference type="ARBA" id="ARBA00022692"/>
    </source>
</evidence>
<evidence type="ECO:0000256" key="25">
    <source>
        <dbReference type="ARBA" id="ARBA00033404"/>
    </source>
</evidence>
<dbReference type="PRINTS" id="PR00385">
    <property type="entry name" value="P450"/>
</dbReference>
<dbReference type="Proteomes" id="UP000694397">
    <property type="component" value="Chromosome 2"/>
</dbReference>
<dbReference type="Gene3D" id="1.10.630.10">
    <property type="entry name" value="Cytochrome P450"/>
    <property type="match status" value="1"/>
</dbReference>
<evidence type="ECO:0000256" key="28">
    <source>
        <dbReference type="PIRSR" id="PIRSR000047-1"/>
    </source>
</evidence>
<organism evidence="31 32">
    <name type="scientific">Scleropages formosus</name>
    <name type="common">Asian bonytongue</name>
    <name type="synonym">Osteoglossum formosum</name>
    <dbReference type="NCBI Taxonomy" id="113540"/>
    <lineage>
        <taxon>Eukaryota</taxon>
        <taxon>Metazoa</taxon>
        <taxon>Chordata</taxon>
        <taxon>Craniata</taxon>
        <taxon>Vertebrata</taxon>
        <taxon>Euteleostomi</taxon>
        <taxon>Actinopterygii</taxon>
        <taxon>Neopterygii</taxon>
        <taxon>Teleostei</taxon>
        <taxon>Osteoglossocephala</taxon>
        <taxon>Osteoglossomorpha</taxon>
        <taxon>Osteoglossiformes</taxon>
        <taxon>Osteoglossidae</taxon>
        <taxon>Scleropages</taxon>
    </lineage>
</organism>
<evidence type="ECO:0000256" key="20">
    <source>
        <dbReference type="ARBA" id="ARBA00023136"/>
    </source>
</evidence>
<evidence type="ECO:0000256" key="23">
    <source>
        <dbReference type="ARBA" id="ARBA00023239"/>
    </source>
</evidence>
<feature type="binding site" evidence="29">
    <location>
        <position position="369"/>
    </location>
    <ligand>
        <name>substrate</name>
    </ligand>
</feature>
<dbReference type="GeneTree" id="ENSGT00940000153709"/>
<feature type="binding site" evidence="29">
    <location>
        <position position="110"/>
    </location>
    <ligand>
        <name>substrate</name>
    </ligand>
</feature>
<keyword evidence="16" id="KW-0276">Fatty acid metabolism</keyword>
<evidence type="ECO:0000256" key="19">
    <source>
        <dbReference type="ARBA" id="ARBA00023098"/>
    </source>
</evidence>
<comment type="catalytic activity">
    <reaction evidence="1">
        <text>prostaglandin H2 = prostaglandin I2</text>
        <dbReference type="Rhea" id="RHEA:23580"/>
        <dbReference type="ChEBI" id="CHEBI:57403"/>
        <dbReference type="ChEBI" id="CHEBI:57405"/>
        <dbReference type="EC" id="5.3.99.4"/>
    </reaction>
    <physiologicalReaction direction="left-to-right" evidence="1">
        <dbReference type="Rhea" id="RHEA:23581"/>
    </physiologicalReaction>
</comment>
<keyword evidence="13" id="KW-0812">Transmembrane</keyword>
<keyword evidence="32" id="KW-1185">Reference proteome</keyword>
<evidence type="ECO:0000256" key="16">
    <source>
        <dbReference type="ARBA" id="ARBA00022832"/>
    </source>
</evidence>
<dbReference type="SUPFAM" id="SSF48264">
    <property type="entry name" value="Cytochrome P450"/>
    <property type="match status" value="1"/>
</dbReference>
<sequence>MWTLLLALASVLLLIRFLLIFASRTRSNDEPPLDKGLIPWLGYALEFRKDAAKFLSEMKKKHGDIFTVRAAGHYITVLLDPNSYDEILNNSDSLVYSGQKVTEKVFSLDLTSHNRAEEKRWMQQRFHGENLDDLSRSMYKNLQVLLRSAEIVQKMTEWKQDQLFNFCYSLLFKAGYLTLFDKEHNGSSVDLAAIYKEFRTFDGLLAKMARSSLKSGEKQVAFSVRKRLWDLLSQTMQNGSGSSHSWQQDYRQLLEENGMDKEAQRRAMLLQLWVTQCNAGPAAFWLLGFLLTHPEAMRAVRREIDDLLQQGGASQGLPLDKKAETPVFDSVLSETLRLTAAVLISREVKQDTMLELADGRKYRLRRGDRVCLFPYLSPQMDPSIHDEPEVFKFDRFLNADGTKKTDFFQGKSRLKYYTMPWGAGTNICVGRDFAISAIKQFVFMVLTCFDMELSDPDSSMPPSNTIRCGFGMLQPEGDLNIRYKRKALL</sequence>
<dbReference type="EC" id="5.3.99.4" evidence="6"/>
<dbReference type="InterPro" id="IPR001128">
    <property type="entry name" value="Cyt_P450"/>
</dbReference>
<feature type="chain" id="PRO_5033992465" description="Prostacyclin synthase" evidence="30">
    <location>
        <begin position="23"/>
        <end position="489"/>
    </location>
</feature>
<keyword evidence="19" id="KW-0443">Lipid metabolism</keyword>
<reference evidence="31 32" key="1">
    <citation type="submission" date="2019-04" db="EMBL/GenBank/DDBJ databases">
        <authorList>
            <consortium name="Wellcome Sanger Institute Data Sharing"/>
        </authorList>
    </citation>
    <scope>NUCLEOTIDE SEQUENCE [LARGE SCALE GENOMIC DNA]</scope>
</reference>
<keyword evidence="22" id="KW-0413">Isomerase</keyword>
<evidence type="ECO:0000256" key="18">
    <source>
        <dbReference type="ARBA" id="ARBA00023004"/>
    </source>
</evidence>
<dbReference type="OrthoDB" id="6692864at2759"/>
<evidence type="ECO:0000256" key="10">
    <source>
        <dbReference type="ARBA" id="ARBA00022516"/>
    </source>
</evidence>
<comment type="similarity">
    <text evidence="5 27">Belongs to the cytochrome P450 family.</text>
</comment>
<dbReference type="GO" id="GO:0016705">
    <property type="term" value="F:oxidoreductase activity, acting on paired donors, with incorporation or reduction of molecular oxygen"/>
    <property type="evidence" value="ECO:0007669"/>
    <property type="project" value="InterPro"/>
</dbReference>
<dbReference type="RefSeq" id="XP_018615580.2">
    <property type="nucleotide sequence ID" value="XM_018760064.2"/>
</dbReference>
<comment type="cofactor">
    <cofactor evidence="3 27 28">
        <name>heme</name>
        <dbReference type="ChEBI" id="CHEBI:30413"/>
    </cofactor>
</comment>
<evidence type="ECO:0000256" key="11">
    <source>
        <dbReference type="ARBA" id="ARBA00022585"/>
    </source>
</evidence>